<name>A0A6J6E3L7_9ZZZZ</name>
<protein>
    <submittedName>
        <fullName evidence="1">Unannotated protein</fullName>
    </submittedName>
</protein>
<dbReference type="Pfam" id="PF11225">
    <property type="entry name" value="DUF3024"/>
    <property type="match status" value="1"/>
</dbReference>
<proteinExistence type="predicted"/>
<sequence length="99" mass="11310">MLGTNGYQIERKARFASSSMWMTGRSRSSSAGLRGVPTSVRGTRFPIARLRYTKARREWQIYWRDQNIKFHAYDLVGPSADVESLLAHIDTDPTGIFWG</sequence>
<evidence type="ECO:0000313" key="1">
    <source>
        <dbReference type="EMBL" id="CAB4568833.1"/>
    </source>
</evidence>
<organism evidence="1">
    <name type="scientific">freshwater metagenome</name>
    <dbReference type="NCBI Taxonomy" id="449393"/>
    <lineage>
        <taxon>unclassified sequences</taxon>
        <taxon>metagenomes</taxon>
        <taxon>ecological metagenomes</taxon>
    </lineage>
</organism>
<dbReference type="EMBL" id="CAEZSR010000087">
    <property type="protein sequence ID" value="CAB4568833.1"/>
    <property type="molecule type" value="Genomic_DNA"/>
</dbReference>
<accession>A0A6J6E3L7</accession>
<dbReference type="InterPro" id="IPR021388">
    <property type="entry name" value="DUF3024"/>
</dbReference>
<gene>
    <name evidence="1" type="ORF">UFOPK1493_02261</name>
</gene>
<reference evidence="1" key="1">
    <citation type="submission" date="2020-05" db="EMBL/GenBank/DDBJ databases">
        <authorList>
            <person name="Chiriac C."/>
            <person name="Salcher M."/>
            <person name="Ghai R."/>
            <person name="Kavagutti S V."/>
        </authorList>
    </citation>
    <scope>NUCLEOTIDE SEQUENCE</scope>
</reference>
<dbReference type="AlphaFoldDB" id="A0A6J6E3L7"/>